<keyword evidence="8 12" id="KW-0418">Kinase</keyword>
<keyword evidence="10" id="KW-0457">Lysine biosynthesis</keyword>
<dbReference type="Gene3D" id="3.30.2130.10">
    <property type="entry name" value="VC0802-like"/>
    <property type="match status" value="1"/>
</dbReference>
<dbReference type="NCBIfam" id="NF005154">
    <property type="entry name" value="PRK06635.1-2"/>
    <property type="match status" value="1"/>
</dbReference>
<evidence type="ECO:0000256" key="2">
    <source>
        <dbReference type="ARBA" id="ARBA00004986"/>
    </source>
</evidence>
<evidence type="ECO:0000256" key="12">
    <source>
        <dbReference type="RuleBase" id="RU003448"/>
    </source>
</evidence>
<evidence type="ECO:0000256" key="5">
    <source>
        <dbReference type="ARBA" id="ARBA00022605"/>
    </source>
</evidence>
<evidence type="ECO:0000256" key="7">
    <source>
        <dbReference type="ARBA" id="ARBA00022741"/>
    </source>
</evidence>
<dbReference type="InterPro" id="IPR036393">
    <property type="entry name" value="AceGlu_kinase-like_sf"/>
</dbReference>
<dbReference type="SUPFAM" id="SSF53633">
    <property type="entry name" value="Carbamate kinase-like"/>
    <property type="match status" value="1"/>
</dbReference>
<dbReference type="EC" id="2.7.2.4" evidence="12"/>
<comment type="pathway">
    <text evidence="3 13">Amino-acid biosynthesis; L-threonine biosynthesis; L-threonine from L-aspartate: step 1/5.</text>
</comment>
<evidence type="ECO:0000256" key="4">
    <source>
        <dbReference type="ARBA" id="ARBA00010122"/>
    </source>
</evidence>
<evidence type="ECO:0000256" key="9">
    <source>
        <dbReference type="ARBA" id="ARBA00022840"/>
    </source>
</evidence>
<organism evidence="15 16">
    <name type="scientific">Thermosipho ferrireducens</name>
    <dbReference type="NCBI Taxonomy" id="2571116"/>
    <lineage>
        <taxon>Bacteria</taxon>
        <taxon>Thermotogati</taxon>
        <taxon>Thermotogota</taxon>
        <taxon>Thermotogae</taxon>
        <taxon>Thermotogales</taxon>
        <taxon>Fervidobacteriaceae</taxon>
        <taxon>Thermosipho</taxon>
    </lineage>
</organism>
<feature type="domain" description="ACT" evidence="14">
    <location>
        <begin position="264"/>
        <end position="334"/>
    </location>
</feature>
<evidence type="ECO:0000256" key="8">
    <source>
        <dbReference type="ARBA" id="ARBA00022777"/>
    </source>
</evidence>
<dbReference type="CDD" id="cd04891">
    <property type="entry name" value="ACT_AK-LysC-DapG-like_1"/>
    <property type="match status" value="1"/>
</dbReference>
<dbReference type="InterPro" id="IPR005260">
    <property type="entry name" value="Asp_kin_monofn"/>
</dbReference>
<sequence>MAIVVQKYGGSSVANEERIKIVAEKIRKRIEKGDKVVVVVSAMGKTTDKLINMAKNISSKPHPREMDMLLTTGEQISIALLSITLNEMDIPAKSFTAYQLNIITTKDHTKARIKDIDSTKILSELKKYPVIIVAGFQGITEEGDLTTLGRGGSDTSAVAIAAKLGINCEIFSDVSGIYTCDPKIFPDARKLSYITYDEMLELSSLGAKVLHSRAVEIAKKYDVPLYCASSFTEEEGTWVVNRLPEWLEEPVVTGVTIEENQMKITLYELPEENQVISNIFKKLADFNINVDMISMFSYGGKFHLSFTVLEDHKEIIENALRNVLPKTKISFDGIYDKLSIVGVGMKSSPGVAGKFFGILAESSIKPVLVTTSEIKISVLVPSDVSKKLLKKIAETFELGG</sequence>
<gene>
    <name evidence="15" type="ORF">JYK00_04540</name>
</gene>
<dbReference type="RefSeq" id="WP_207567497.1">
    <property type="nucleotide sequence ID" value="NZ_CP071446.1"/>
</dbReference>
<dbReference type="InterPro" id="IPR045865">
    <property type="entry name" value="ACT-like_dom_sf"/>
</dbReference>
<dbReference type="Proteomes" id="UP000671862">
    <property type="component" value="Chromosome"/>
</dbReference>
<dbReference type="InterPro" id="IPR002912">
    <property type="entry name" value="ACT_dom"/>
</dbReference>
<evidence type="ECO:0000259" key="14">
    <source>
        <dbReference type="PROSITE" id="PS51671"/>
    </source>
</evidence>
<evidence type="ECO:0000256" key="13">
    <source>
        <dbReference type="RuleBase" id="RU004249"/>
    </source>
</evidence>
<dbReference type="PANTHER" id="PTHR21499">
    <property type="entry name" value="ASPARTATE KINASE"/>
    <property type="match status" value="1"/>
</dbReference>
<dbReference type="InterPro" id="IPR054352">
    <property type="entry name" value="ACT_Aspartokinase"/>
</dbReference>
<dbReference type="Pfam" id="PF00696">
    <property type="entry name" value="AA_kinase"/>
    <property type="match status" value="1"/>
</dbReference>
<dbReference type="CDD" id="cd04261">
    <property type="entry name" value="AAK_AKii-LysC-BS"/>
    <property type="match status" value="1"/>
</dbReference>
<name>A0ABX7SA43_9BACT</name>
<proteinExistence type="inferred from homology"/>
<dbReference type="InterPro" id="IPR001341">
    <property type="entry name" value="Asp_kinase"/>
</dbReference>
<comment type="pathway">
    <text evidence="2 13">Amino-acid biosynthesis; L-methionine biosynthesis via de novo pathway; L-homoserine from L-aspartate: step 1/3.</text>
</comment>
<dbReference type="SUPFAM" id="SSF55021">
    <property type="entry name" value="ACT-like"/>
    <property type="match status" value="2"/>
</dbReference>
<comment type="similarity">
    <text evidence="4 12">Belongs to the aspartokinase family.</text>
</comment>
<evidence type="ECO:0000256" key="10">
    <source>
        <dbReference type="ARBA" id="ARBA00023154"/>
    </source>
</evidence>
<dbReference type="EMBL" id="CP071446">
    <property type="protein sequence ID" value="QTA38780.1"/>
    <property type="molecule type" value="Genomic_DNA"/>
</dbReference>
<dbReference type="NCBIfam" id="NF005155">
    <property type="entry name" value="PRK06635.1-4"/>
    <property type="match status" value="1"/>
</dbReference>
<evidence type="ECO:0000313" key="15">
    <source>
        <dbReference type="EMBL" id="QTA38780.1"/>
    </source>
</evidence>
<dbReference type="PROSITE" id="PS00324">
    <property type="entry name" value="ASPARTOKINASE"/>
    <property type="match status" value="1"/>
</dbReference>
<dbReference type="InterPro" id="IPR041740">
    <property type="entry name" value="AKii-LysC-BS"/>
</dbReference>
<keyword evidence="9" id="KW-0067">ATP-binding</keyword>
<dbReference type="GO" id="GO:0004072">
    <property type="term" value="F:aspartate kinase activity"/>
    <property type="evidence" value="ECO:0007669"/>
    <property type="project" value="UniProtKB-EC"/>
</dbReference>
<evidence type="ECO:0000313" key="16">
    <source>
        <dbReference type="Proteomes" id="UP000671862"/>
    </source>
</evidence>
<dbReference type="InterPro" id="IPR018042">
    <property type="entry name" value="Aspartate_kinase_CS"/>
</dbReference>
<evidence type="ECO:0000256" key="1">
    <source>
        <dbReference type="ARBA" id="ARBA00004766"/>
    </source>
</evidence>
<comment type="pathway">
    <text evidence="1 13">Amino-acid biosynthesis; L-lysine biosynthesis via DAP pathway; (S)-tetrahydrodipicolinate from L-aspartate: step 1/4.</text>
</comment>
<keyword evidence="6 12" id="KW-0808">Transferase</keyword>
<protein>
    <recommendedName>
        <fullName evidence="12">Aspartokinase</fullName>
        <ecNumber evidence="12">2.7.2.4</ecNumber>
    </recommendedName>
</protein>
<dbReference type="PROSITE" id="PS51671">
    <property type="entry name" value="ACT"/>
    <property type="match status" value="1"/>
</dbReference>
<evidence type="ECO:0000256" key="6">
    <source>
        <dbReference type="ARBA" id="ARBA00022679"/>
    </source>
</evidence>
<evidence type="ECO:0000256" key="11">
    <source>
        <dbReference type="ARBA" id="ARBA00047872"/>
    </source>
</evidence>
<dbReference type="NCBIfam" id="TIGR00657">
    <property type="entry name" value="asp_kinases"/>
    <property type="match status" value="1"/>
</dbReference>
<dbReference type="Gene3D" id="3.40.1160.10">
    <property type="entry name" value="Acetylglutamate kinase-like"/>
    <property type="match status" value="1"/>
</dbReference>
<reference evidence="15 16" key="1">
    <citation type="submission" date="2021-03" db="EMBL/GenBank/DDBJ databases">
        <title>Thermosipho ferrireducens sp.nov., an anaerobic thermophilic iron-reducing bacterium isolated from a deep-sea hydrothermal sulfide deposits.</title>
        <authorList>
            <person name="Zeng X."/>
            <person name="Chen Y."/>
            <person name="Shao Z."/>
        </authorList>
    </citation>
    <scope>NUCLEOTIDE SEQUENCE [LARGE SCALE GENOMIC DNA]</scope>
    <source>
        <strain evidence="15 16">JL129W03</strain>
    </source>
</reference>
<comment type="catalytic activity">
    <reaction evidence="11 12">
        <text>L-aspartate + ATP = 4-phospho-L-aspartate + ADP</text>
        <dbReference type="Rhea" id="RHEA:23776"/>
        <dbReference type="ChEBI" id="CHEBI:29991"/>
        <dbReference type="ChEBI" id="CHEBI:30616"/>
        <dbReference type="ChEBI" id="CHEBI:57535"/>
        <dbReference type="ChEBI" id="CHEBI:456216"/>
        <dbReference type="EC" id="2.7.2.4"/>
    </reaction>
</comment>
<evidence type="ECO:0000256" key="3">
    <source>
        <dbReference type="ARBA" id="ARBA00005139"/>
    </source>
</evidence>
<accession>A0ABX7SA43</accession>
<dbReference type="PIRSF" id="PIRSF000726">
    <property type="entry name" value="Asp_kin"/>
    <property type="match status" value="1"/>
</dbReference>
<keyword evidence="7" id="KW-0547">Nucleotide-binding</keyword>
<dbReference type="CDD" id="cd04936">
    <property type="entry name" value="ACT_AKii-LysC-BS-like_2"/>
    <property type="match status" value="1"/>
</dbReference>
<dbReference type="PANTHER" id="PTHR21499:SF3">
    <property type="entry name" value="ASPARTOKINASE"/>
    <property type="match status" value="1"/>
</dbReference>
<dbReference type="Pfam" id="PF22468">
    <property type="entry name" value="ACT_9"/>
    <property type="match status" value="1"/>
</dbReference>
<dbReference type="InterPro" id="IPR001048">
    <property type="entry name" value="Asp/Glu/Uridylate_kinase"/>
</dbReference>
<keyword evidence="5 13" id="KW-0028">Amino-acid biosynthesis</keyword>
<keyword evidence="16" id="KW-1185">Reference proteome</keyword>